<keyword evidence="7 8" id="KW-0472">Membrane</keyword>
<organism evidence="9">
    <name type="scientific">Mesocestoides corti</name>
    <name type="common">Flatworm</name>
    <dbReference type="NCBI Taxonomy" id="53468"/>
    <lineage>
        <taxon>Eukaryota</taxon>
        <taxon>Metazoa</taxon>
        <taxon>Spiralia</taxon>
        <taxon>Lophotrochozoa</taxon>
        <taxon>Platyhelminthes</taxon>
        <taxon>Cestoda</taxon>
        <taxon>Eucestoda</taxon>
        <taxon>Cyclophyllidea</taxon>
        <taxon>Mesocestoididae</taxon>
        <taxon>Mesocestoides</taxon>
    </lineage>
</organism>
<evidence type="ECO:0000256" key="4">
    <source>
        <dbReference type="ARBA" id="ARBA00022824"/>
    </source>
</evidence>
<dbReference type="GO" id="GO:0005789">
    <property type="term" value="C:endoplasmic reticulum membrane"/>
    <property type="evidence" value="ECO:0007669"/>
    <property type="project" value="UniProtKB-SubCell"/>
</dbReference>
<keyword evidence="5 8" id="KW-1133">Transmembrane helix</keyword>
<comment type="subcellular location">
    <subcellularLocation>
        <location evidence="1">Endoplasmic reticulum membrane</location>
        <topology evidence="1">Multi-pass membrane protein</topology>
    </subcellularLocation>
</comment>
<evidence type="ECO:0000256" key="7">
    <source>
        <dbReference type="ARBA" id="ARBA00023136"/>
    </source>
</evidence>
<dbReference type="InterPro" id="IPR009617">
    <property type="entry name" value="Seipin"/>
</dbReference>
<dbReference type="WBParaSite" id="MCU_004212-RA">
    <property type="protein sequence ID" value="MCU_004212-RA"/>
    <property type="gene ID" value="MCU_004212"/>
</dbReference>
<proteinExistence type="predicted"/>
<sequence length="218" mass="24832">MTPVSSSTHRGLISGVFGKLSYFVGLQILFLLWASVVFFIICKVYVPNVGSVHEIHLSFESSGKHGRIFSTNVFPLSDRGSSFFTASQEYKLVVHMSVPDSPHNHDVDMSSLRLNLYSMHGNHSTTLSNTLLPIYRPWLIDTADTLLYAPLYLLRLWKKEQTLTTVLSSDYVDNQVVLGPQCEFWRDCLTPAIRLYRLWQLAACQQAPTNFSYFLNFI</sequence>
<dbReference type="GO" id="GO:0006629">
    <property type="term" value="P:lipid metabolic process"/>
    <property type="evidence" value="ECO:0007669"/>
    <property type="project" value="UniProtKB-KW"/>
</dbReference>
<evidence type="ECO:0000256" key="2">
    <source>
        <dbReference type="ARBA" id="ARBA00022064"/>
    </source>
</evidence>
<dbReference type="AlphaFoldDB" id="A0A5K3F1L7"/>
<keyword evidence="4" id="KW-0256">Endoplasmic reticulum</keyword>
<dbReference type="CDD" id="cd23995">
    <property type="entry name" value="Seipin_BSCL2_like"/>
    <property type="match status" value="1"/>
</dbReference>
<accession>A0A5K3F1L7</accession>
<evidence type="ECO:0000256" key="5">
    <source>
        <dbReference type="ARBA" id="ARBA00022989"/>
    </source>
</evidence>
<evidence type="ECO:0000256" key="8">
    <source>
        <dbReference type="SAM" id="Phobius"/>
    </source>
</evidence>
<evidence type="ECO:0000313" key="9">
    <source>
        <dbReference type="WBParaSite" id="MCU_004212-RA"/>
    </source>
</evidence>
<reference evidence="9" key="1">
    <citation type="submission" date="2019-11" db="UniProtKB">
        <authorList>
            <consortium name="WormBaseParasite"/>
        </authorList>
    </citation>
    <scope>IDENTIFICATION</scope>
</reference>
<feature type="transmembrane region" description="Helical" evidence="8">
    <location>
        <begin position="20"/>
        <end position="46"/>
    </location>
</feature>
<dbReference type="Pfam" id="PF06775">
    <property type="entry name" value="Seipin"/>
    <property type="match status" value="1"/>
</dbReference>
<evidence type="ECO:0000256" key="1">
    <source>
        <dbReference type="ARBA" id="ARBA00004477"/>
    </source>
</evidence>
<keyword evidence="6" id="KW-0443">Lipid metabolism</keyword>
<name>A0A5K3F1L7_MESCO</name>
<keyword evidence="3 8" id="KW-0812">Transmembrane</keyword>
<evidence type="ECO:0000256" key="6">
    <source>
        <dbReference type="ARBA" id="ARBA00023098"/>
    </source>
</evidence>
<dbReference type="GO" id="GO:0140042">
    <property type="term" value="P:lipid droplet formation"/>
    <property type="evidence" value="ECO:0007669"/>
    <property type="project" value="UniProtKB-ARBA"/>
</dbReference>
<evidence type="ECO:0000256" key="3">
    <source>
        <dbReference type="ARBA" id="ARBA00022692"/>
    </source>
</evidence>
<dbReference type="PANTHER" id="PTHR21212">
    <property type="entry name" value="BERNARDINELLI-SEIP CONGENITAL LIPODYSTROPHY 2 HOMOLOG BSCL2 PROTEIN"/>
    <property type="match status" value="1"/>
</dbReference>
<dbReference type="PANTHER" id="PTHR21212:SF0">
    <property type="entry name" value="SEIPIN"/>
    <property type="match status" value="1"/>
</dbReference>
<protein>
    <recommendedName>
        <fullName evidence="2">Seipin</fullName>
    </recommendedName>
</protein>